<accession>A0A2T3AIZ9</accession>
<feature type="compositionally biased region" description="Basic and acidic residues" evidence="1">
    <location>
        <begin position="39"/>
        <end position="54"/>
    </location>
</feature>
<evidence type="ECO:0000313" key="3">
    <source>
        <dbReference type="Proteomes" id="UP000241462"/>
    </source>
</evidence>
<sequence>MVPPRYPKRESAGSVPFILFPGPYARLSQWQPAPSSGSRQRESEQRGPRMQAERLVRDGADGFEVLNVRQRSCSFQRVVWTPLRQPAHCPCGRIPVSCSTSKTAAGDSGRTIPSNVSSGYISCSRYPALFRSRSAVSPQRYIAFNPSNCGRAGR</sequence>
<proteinExistence type="predicted"/>
<dbReference type="InParanoid" id="A0A2T3AIZ9"/>
<dbReference type="Proteomes" id="UP000241462">
    <property type="component" value="Unassembled WGS sequence"/>
</dbReference>
<dbReference type="AlphaFoldDB" id="A0A2T3AIZ9"/>
<feature type="region of interest" description="Disordered" evidence="1">
    <location>
        <begin position="28"/>
        <end position="54"/>
    </location>
</feature>
<gene>
    <name evidence="2" type="ORF">BD289DRAFT_28425</name>
</gene>
<organism evidence="2 3">
    <name type="scientific">Coniella lustricola</name>
    <dbReference type="NCBI Taxonomy" id="2025994"/>
    <lineage>
        <taxon>Eukaryota</taxon>
        <taxon>Fungi</taxon>
        <taxon>Dikarya</taxon>
        <taxon>Ascomycota</taxon>
        <taxon>Pezizomycotina</taxon>
        <taxon>Sordariomycetes</taxon>
        <taxon>Sordariomycetidae</taxon>
        <taxon>Diaporthales</taxon>
        <taxon>Schizoparmaceae</taxon>
        <taxon>Coniella</taxon>
    </lineage>
</organism>
<protein>
    <submittedName>
        <fullName evidence="2">Uncharacterized protein</fullName>
    </submittedName>
</protein>
<name>A0A2T3AIZ9_9PEZI</name>
<evidence type="ECO:0000256" key="1">
    <source>
        <dbReference type="SAM" id="MobiDB-lite"/>
    </source>
</evidence>
<reference evidence="2 3" key="1">
    <citation type="journal article" date="2018" name="Mycol. Prog.">
        <title>Coniella lustricola, a new species from submerged detritus.</title>
        <authorList>
            <person name="Raudabaugh D.B."/>
            <person name="Iturriaga T."/>
            <person name="Carver A."/>
            <person name="Mondo S."/>
            <person name="Pangilinan J."/>
            <person name="Lipzen A."/>
            <person name="He G."/>
            <person name="Amirebrahimi M."/>
            <person name="Grigoriev I.V."/>
            <person name="Miller A.N."/>
        </authorList>
    </citation>
    <scope>NUCLEOTIDE SEQUENCE [LARGE SCALE GENOMIC DNA]</scope>
    <source>
        <strain evidence="2 3">B22-T-1</strain>
    </source>
</reference>
<dbReference type="EMBL" id="KZ678383">
    <property type="protein sequence ID" value="PSS00533.1"/>
    <property type="molecule type" value="Genomic_DNA"/>
</dbReference>
<evidence type="ECO:0000313" key="2">
    <source>
        <dbReference type="EMBL" id="PSS00533.1"/>
    </source>
</evidence>
<keyword evidence="3" id="KW-1185">Reference proteome</keyword>